<accession>A0ACC1U7D8</accession>
<organism evidence="1 2">
    <name type="scientific">Lentinula aff. lateritia</name>
    <dbReference type="NCBI Taxonomy" id="2804960"/>
    <lineage>
        <taxon>Eukaryota</taxon>
        <taxon>Fungi</taxon>
        <taxon>Dikarya</taxon>
        <taxon>Basidiomycota</taxon>
        <taxon>Agaricomycotina</taxon>
        <taxon>Agaricomycetes</taxon>
        <taxon>Agaricomycetidae</taxon>
        <taxon>Agaricales</taxon>
        <taxon>Marasmiineae</taxon>
        <taxon>Omphalotaceae</taxon>
        <taxon>Lentinula</taxon>
    </lineage>
</organism>
<gene>
    <name evidence="1" type="ORF">F5876DRAFT_74337</name>
</gene>
<evidence type="ECO:0000313" key="2">
    <source>
        <dbReference type="Proteomes" id="UP001163835"/>
    </source>
</evidence>
<protein>
    <submittedName>
        <fullName evidence="1">Uncharacterized protein</fullName>
    </submittedName>
</protein>
<dbReference type="EMBL" id="MU795007">
    <property type="protein sequence ID" value="KAJ3812942.1"/>
    <property type="molecule type" value="Genomic_DNA"/>
</dbReference>
<evidence type="ECO:0000313" key="1">
    <source>
        <dbReference type="EMBL" id="KAJ3812942.1"/>
    </source>
</evidence>
<sequence>MARGALWYLSETLLGTWWAHFPLRDSGLGSNVLKLSKTPDLQRTPRGNWTRPSGYNPPRPPSPLSQFLSRLRDMLDEADASDMESDMDLDTDPEAEAPPANQIIELIELLALVELQEAIQKRLLPSDFAVQGLGIGDGISVGTGVEMVVMSQLSAICDTIAADKKANKSWLERIEEALRKANNTKAPQTISTSPN</sequence>
<dbReference type="Proteomes" id="UP001163835">
    <property type="component" value="Unassembled WGS sequence"/>
</dbReference>
<reference evidence="1" key="1">
    <citation type="submission" date="2022-09" db="EMBL/GenBank/DDBJ databases">
        <title>A Global Phylogenomic Analysis of the Shiitake Genus Lentinula.</title>
        <authorList>
            <consortium name="DOE Joint Genome Institute"/>
            <person name="Sierra-Patev S."/>
            <person name="Min B."/>
            <person name="Naranjo-Ortiz M."/>
            <person name="Looney B."/>
            <person name="Konkel Z."/>
            <person name="Slot J.C."/>
            <person name="Sakamoto Y."/>
            <person name="Steenwyk J.L."/>
            <person name="Rokas A."/>
            <person name="Carro J."/>
            <person name="Camarero S."/>
            <person name="Ferreira P."/>
            <person name="Molpeceres G."/>
            <person name="Ruiz-Duenas F.J."/>
            <person name="Serrano A."/>
            <person name="Henrissat B."/>
            <person name="Drula E."/>
            <person name="Hughes K.W."/>
            <person name="Mata J.L."/>
            <person name="Ishikawa N.K."/>
            <person name="Vargas-Isla R."/>
            <person name="Ushijima S."/>
            <person name="Smith C.A."/>
            <person name="Ahrendt S."/>
            <person name="Andreopoulos W."/>
            <person name="He G."/>
            <person name="Labutti K."/>
            <person name="Lipzen A."/>
            <person name="Ng V."/>
            <person name="Riley R."/>
            <person name="Sandor L."/>
            <person name="Barry K."/>
            <person name="Martinez A.T."/>
            <person name="Xiao Y."/>
            <person name="Gibbons J.G."/>
            <person name="Terashima K."/>
            <person name="Grigoriev I.V."/>
            <person name="Hibbett D.S."/>
        </authorList>
    </citation>
    <scope>NUCLEOTIDE SEQUENCE</scope>
    <source>
        <strain evidence="1">TMI1499</strain>
    </source>
</reference>
<name>A0ACC1U7D8_9AGAR</name>
<comment type="caution">
    <text evidence="1">The sequence shown here is derived from an EMBL/GenBank/DDBJ whole genome shotgun (WGS) entry which is preliminary data.</text>
</comment>
<keyword evidence="2" id="KW-1185">Reference proteome</keyword>
<proteinExistence type="predicted"/>